<proteinExistence type="predicted"/>
<protein>
    <submittedName>
        <fullName evidence="2">Uncharacterized protein</fullName>
    </submittedName>
</protein>
<dbReference type="EMBL" id="CP058909">
    <property type="protein sequence ID" value="QLH81501.1"/>
    <property type="molecule type" value="Genomic_DNA"/>
</dbReference>
<dbReference type="Proteomes" id="UP000509346">
    <property type="component" value="Chromosome"/>
</dbReference>
<organism evidence="2 3">
    <name type="scientific">Halosimplex pelagicum</name>
    <dbReference type="NCBI Taxonomy" id="869886"/>
    <lineage>
        <taxon>Archaea</taxon>
        <taxon>Methanobacteriati</taxon>
        <taxon>Methanobacteriota</taxon>
        <taxon>Stenosarchaea group</taxon>
        <taxon>Halobacteria</taxon>
        <taxon>Halobacteriales</taxon>
        <taxon>Haloarculaceae</taxon>
        <taxon>Halosimplex</taxon>
    </lineage>
</organism>
<keyword evidence="1" id="KW-0812">Transmembrane</keyword>
<evidence type="ECO:0000313" key="3">
    <source>
        <dbReference type="Proteomes" id="UP000509346"/>
    </source>
</evidence>
<gene>
    <name evidence="2" type="ORF">HZS54_07615</name>
</gene>
<dbReference type="GeneID" id="56082446"/>
<name>A0A7D5P801_9EURY</name>
<dbReference type="OrthoDB" id="242483at2157"/>
<dbReference type="RefSeq" id="WP_179921558.1">
    <property type="nucleotide sequence ID" value="NZ_CP058909.1"/>
</dbReference>
<keyword evidence="1" id="KW-0472">Membrane</keyword>
<dbReference type="KEGG" id="hpel:HZS54_07615"/>
<dbReference type="AlphaFoldDB" id="A0A7D5P801"/>
<accession>A0A7D5P801</accession>
<feature type="transmembrane region" description="Helical" evidence="1">
    <location>
        <begin position="64"/>
        <end position="86"/>
    </location>
</feature>
<reference evidence="2 3" key="1">
    <citation type="submission" date="2020-07" db="EMBL/GenBank/DDBJ databases">
        <title>Halosimplex litoreum sp. nov. and Halosimplex rubrum sp. nov., isolated from different salt environments.</title>
        <authorList>
            <person name="Cui H."/>
        </authorList>
    </citation>
    <scope>NUCLEOTIDE SEQUENCE [LARGE SCALE GENOMIC DNA]</scope>
    <source>
        <strain evidence="2 3">R2</strain>
    </source>
</reference>
<keyword evidence="3" id="KW-1185">Reference proteome</keyword>
<evidence type="ECO:0000256" key="1">
    <source>
        <dbReference type="SAM" id="Phobius"/>
    </source>
</evidence>
<feature type="transmembrane region" description="Helical" evidence="1">
    <location>
        <begin position="33"/>
        <end position="52"/>
    </location>
</feature>
<keyword evidence="1" id="KW-1133">Transmembrane helix</keyword>
<sequence length="126" mass="13520">MVDERRIVTTDLLGGFVTLAIGLRGPDLDPLASVWWTGVLALLALGGTYYGLEHGPLERVTHGWFVLLAVEATVFVAAVLASGQAIDTVLRGVFVGSGAGQVVYRFAFGVVRPVPQRRLARAVNRF</sequence>
<evidence type="ECO:0000313" key="2">
    <source>
        <dbReference type="EMBL" id="QLH81501.1"/>
    </source>
</evidence>